<protein>
    <submittedName>
        <fullName evidence="1">Uncharacterized protein</fullName>
    </submittedName>
</protein>
<dbReference type="EMBL" id="FNVO01000002">
    <property type="protein sequence ID" value="SEF94784.1"/>
    <property type="molecule type" value="Genomic_DNA"/>
</dbReference>
<sequence>MGNPLNRLADWALAQFMPRGEASAAMCDPPICGCWYRTCYCRNSKAYQKLCDGGCNGIPVFCQADSACRHINTYCA</sequence>
<name>A0A1H5W5J7_9ACTN</name>
<accession>A0A1H5W5J7</accession>
<evidence type="ECO:0000313" key="1">
    <source>
        <dbReference type="EMBL" id="SEF94784.1"/>
    </source>
</evidence>
<dbReference type="AlphaFoldDB" id="A0A1H5W5J7"/>
<evidence type="ECO:0000313" key="2">
    <source>
        <dbReference type="Proteomes" id="UP000236723"/>
    </source>
</evidence>
<organism evidence="1 2">
    <name type="scientific">Thermomonospora echinospora</name>
    <dbReference type="NCBI Taxonomy" id="1992"/>
    <lineage>
        <taxon>Bacteria</taxon>
        <taxon>Bacillati</taxon>
        <taxon>Actinomycetota</taxon>
        <taxon>Actinomycetes</taxon>
        <taxon>Streptosporangiales</taxon>
        <taxon>Thermomonosporaceae</taxon>
        <taxon>Thermomonospora</taxon>
    </lineage>
</organism>
<dbReference type="Proteomes" id="UP000236723">
    <property type="component" value="Unassembled WGS sequence"/>
</dbReference>
<proteinExistence type="predicted"/>
<reference evidence="2" key="1">
    <citation type="submission" date="2016-10" db="EMBL/GenBank/DDBJ databases">
        <authorList>
            <person name="Varghese N."/>
            <person name="Submissions S."/>
        </authorList>
    </citation>
    <scope>NUCLEOTIDE SEQUENCE [LARGE SCALE GENOMIC DNA]</scope>
    <source>
        <strain evidence="2">DSM 43163</strain>
    </source>
</reference>
<keyword evidence="2" id="KW-1185">Reference proteome</keyword>
<gene>
    <name evidence="1" type="ORF">SAMN04489712_102597</name>
</gene>